<dbReference type="PANTHER" id="PTHR24349">
    <property type="entry name" value="SERINE/THREONINE-PROTEIN KINASE"/>
    <property type="match status" value="1"/>
</dbReference>
<name>A0ABN9XA63_9DINO</name>
<reference evidence="13" key="1">
    <citation type="submission" date="2023-10" db="EMBL/GenBank/DDBJ databases">
        <authorList>
            <person name="Chen Y."/>
            <person name="Shah S."/>
            <person name="Dougan E. K."/>
            <person name="Thang M."/>
            <person name="Chan C."/>
        </authorList>
    </citation>
    <scope>NUCLEOTIDE SEQUENCE [LARGE SCALE GENOMIC DNA]</scope>
</reference>
<evidence type="ECO:0000256" key="7">
    <source>
        <dbReference type="ARBA" id="ARBA00022840"/>
    </source>
</evidence>
<keyword evidence="2" id="KW-0723">Serine/threonine-protein kinase</keyword>
<feature type="domain" description="EF-hand" evidence="12">
    <location>
        <begin position="543"/>
        <end position="576"/>
    </location>
</feature>
<keyword evidence="5" id="KW-0418">Kinase</keyword>
<dbReference type="InterPro" id="IPR050205">
    <property type="entry name" value="CDPK_Ser/Thr_kinases"/>
</dbReference>
<proteinExistence type="inferred from homology"/>
<evidence type="ECO:0008006" key="15">
    <source>
        <dbReference type="Google" id="ProtNLM"/>
    </source>
</evidence>
<feature type="domain" description="EF-hand" evidence="12">
    <location>
        <begin position="577"/>
        <end position="612"/>
    </location>
</feature>
<keyword evidence="7 9" id="KW-0067">ATP-binding</keyword>
<dbReference type="PROSITE" id="PS00107">
    <property type="entry name" value="PROTEIN_KINASE_ATP"/>
    <property type="match status" value="1"/>
</dbReference>
<dbReference type="SUPFAM" id="SSF47473">
    <property type="entry name" value="EF-hand"/>
    <property type="match status" value="1"/>
</dbReference>
<dbReference type="PROSITE" id="PS50222">
    <property type="entry name" value="EF_HAND_2"/>
    <property type="match status" value="4"/>
</dbReference>
<dbReference type="InterPro" id="IPR017441">
    <property type="entry name" value="Protein_kinase_ATP_BS"/>
</dbReference>
<evidence type="ECO:0000313" key="13">
    <source>
        <dbReference type="EMBL" id="CAK0894733.1"/>
    </source>
</evidence>
<dbReference type="SMART" id="SM00220">
    <property type="entry name" value="S_TKc"/>
    <property type="match status" value="1"/>
</dbReference>
<organism evidence="13 14">
    <name type="scientific">Prorocentrum cordatum</name>
    <dbReference type="NCBI Taxonomy" id="2364126"/>
    <lineage>
        <taxon>Eukaryota</taxon>
        <taxon>Sar</taxon>
        <taxon>Alveolata</taxon>
        <taxon>Dinophyceae</taxon>
        <taxon>Prorocentrales</taxon>
        <taxon>Prorocentraceae</taxon>
        <taxon>Prorocentrum</taxon>
    </lineage>
</organism>
<dbReference type="PROSITE" id="PS00018">
    <property type="entry name" value="EF_HAND_1"/>
    <property type="match status" value="4"/>
</dbReference>
<feature type="region of interest" description="Disordered" evidence="10">
    <location>
        <begin position="1"/>
        <end position="105"/>
    </location>
</feature>
<feature type="compositionally biased region" description="Low complexity" evidence="10">
    <location>
        <begin position="61"/>
        <end position="72"/>
    </location>
</feature>
<evidence type="ECO:0000256" key="3">
    <source>
        <dbReference type="ARBA" id="ARBA00022679"/>
    </source>
</evidence>
<dbReference type="PROSITE" id="PS00108">
    <property type="entry name" value="PROTEIN_KINASE_ST"/>
    <property type="match status" value="1"/>
</dbReference>
<dbReference type="Pfam" id="PF00069">
    <property type="entry name" value="Pkinase"/>
    <property type="match status" value="1"/>
</dbReference>
<feature type="domain" description="EF-hand" evidence="12">
    <location>
        <begin position="616"/>
        <end position="651"/>
    </location>
</feature>
<evidence type="ECO:0000256" key="8">
    <source>
        <dbReference type="ARBA" id="ARBA00024334"/>
    </source>
</evidence>
<feature type="domain" description="EF-hand" evidence="12">
    <location>
        <begin position="507"/>
        <end position="542"/>
    </location>
</feature>
<evidence type="ECO:0000259" key="11">
    <source>
        <dbReference type="PROSITE" id="PS50011"/>
    </source>
</evidence>
<accession>A0ABN9XA63</accession>
<dbReference type="InterPro" id="IPR011009">
    <property type="entry name" value="Kinase-like_dom_sf"/>
</dbReference>
<comment type="caution">
    <text evidence="13">The sequence shown here is derived from an EMBL/GenBank/DDBJ whole genome shotgun (WGS) entry which is preliminary data.</text>
</comment>
<dbReference type="SUPFAM" id="SSF56112">
    <property type="entry name" value="Protein kinase-like (PK-like)"/>
    <property type="match status" value="1"/>
</dbReference>
<feature type="binding site" evidence="9">
    <location>
        <position position="214"/>
    </location>
    <ligand>
        <name>ATP</name>
        <dbReference type="ChEBI" id="CHEBI:30616"/>
    </ligand>
</feature>
<dbReference type="InterPro" id="IPR008271">
    <property type="entry name" value="Ser/Thr_kinase_AS"/>
</dbReference>
<sequence>MRRAPEGPGCGRCPSEAGRLGRRCPLRSRTRRSLLGPRRRGGRGGAGASWTIRPSPRRRTWTSSTGSTSCCRARPRARRPVAPPSSGWPPPAAPGGAPGISRPRPRCGARVCRPAWSRVPVKHHEIFLTVLSREERFQSQPGPLSFSAFQALVVKGLRRIREMYCIPLEKGKFVTQNQRLFESEYEQSFFVGSGGFGRCAWVVQKTTRAERVAKIIDKERCAMPLEEIEQELDILRDLDHPHIVRCFEWFESGSEFVIVMEVARGGDFDKALKAAQKAGRRGLSEGMVSVLCQQGFGALAYIHSKKVIHRDLKPANIFMLKKDENPPHVLVADFGIADIFHFGAAAARLTESHKKGTWPYMAPEIFEDLVSPKSDVWAMGVVSWELLTGEKPFGVKPFEVHATVCDDDPIDFGPVAEAAATRGPDGAVAFLERLLVRDEAARLTAHEAQVAAERWAPPGGGCRSDHRGSMESLCVDLEESMDLQGLQDGGAFSKAAMLCMASQMDSSTIERLADRFDRIDADRDGRISVVEFAASFRELGYSEGDIETMVASLDVDHDGEVEYNEFVAGCIGADRHLQETALRAAFSVFDVDGDGSIQIEEFEQILGAEGSQSLLPDGMRIDQEFAKVDTSSDGRITYEEFKAFVEKLHREHASREAAGAGGPLGRLRARRQELAAETAQYKALHARVDGMNARLQELLAGR</sequence>
<dbReference type="Gene3D" id="1.10.510.10">
    <property type="entry name" value="Transferase(Phosphotransferase) domain 1"/>
    <property type="match status" value="1"/>
</dbReference>
<dbReference type="EMBL" id="CAUYUJ010019942">
    <property type="protein sequence ID" value="CAK0894733.1"/>
    <property type="molecule type" value="Genomic_DNA"/>
</dbReference>
<keyword evidence="4 9" id="KW-0547">Nucleotide-binding</keyword>
<feature type="compositionally biased region" description="Basic residues" evidence="10">
    <location>
        <begin position="20"/>
        <end position="42"/>
    </location>
</feature>
<evidence type="ECO:0000256" key="9">
    <source>
        <dbReference type="PROSITE-ProRule" id="PRU10141"/>
    </source>
</evidence>
<dbReference type="InterPro" id="IPR011992">
    <property type="entry name" value="EF-hand-dom_pair"/>
</dbReference>
<evidence type="ECO:0000256" key="1">
    <source>
        <dbReference type="ARBA" id="ARBA00001946"/>
    </source>
</evidence>
<evidence type="ECO:0000256" key="2">
    <source>
        <dbReference type="ARBA" id="ARBA00022527"/>
    </source>
</evidence>
<comment type="similarity">
    <text evidence="8">Belongs to the protein kinase superfamily. Ser/Thr protein kinase family. CDPK subfamily.</text>
</comment>
<evidence type="ECO:0000313" key="14">
    <source>
        <dbReference type="Proteomes" id="UP001189429"/>
    </source>
</evidence>
<gene>
    <name evidence="13" type="ORF">PCOR1329_LOCUS73695</name>
</gene>
<evidence type="ECO:0000256" key="5">
    <source>
        <dbReference type="ARBA" id="ARBA00022777"/>
    </source>
</evidence>
<evidence type="ECO:0000256" key="6">
    <source>
        <dbReference type="ARBA" id="ARBA00022837"/>
    </source>
</evidence>
<dbReference type="InterPro" id="IPR002048">
    <property type="entry name" value="EF_hand_dom"/>
</dbReference>
<protein>
    <recommendedName>
        <fullName evidence="15">Non-specific serine/threonine protein kinase</fullName>
    </recommendedName>
</protein>
<feature type="domain" description="Protein kinase" evidence="11">
    <location>
        <begin position="185"/>
        <end position="456"/>
    </location>
</feature>
<dbReference type="SMART" id="SM00054">
    <property type="entry name" value="EFh"/>
    <property type="match status" value="4"/>
</dbReference>
<evidence type="ECO:0000256" key="4">
    <source>
        <dbReference type="ARBA" id="ARBA00022741"/>
    </source>
</evidence>
<feature type="compositionally biased region" description="Pro residues" evidence="10">
    <location>
        <begin position="81"/>
        <end position="93"/>
    </location>
</feature>
<dbReference type="Gene3D" id="3.30.200.20">
    <property type="entry name" value="Phosphorylase Kinase, domain 1"/>
    <property type="match status" value="1"/>
</dbReference>
<dbReference type="Pfam" id="PF13499">
    <property type="entry name" value="EF-hand_7"/>
    <property type="match status" value="2"/>
</dbReference>
<dbReference type="PROSITE" id="PS50011">
    <property type="entry name" value="PROTEIN_KINASE_DOM"/>
    <property type="match status" value="1"/>
</dbReference>
<evidence type="ECO:0000256" key="10">
    <source>
        <dbReference type="SAM" id="MobiDB-lite"/>
    </source>
</evidence>
<dbReference type="InterPro" id="IPR000719">
    <property type="entry name" value="Prot_kinase_dom"/>
</dbReference>
<keyword evidence="14" id="KW-1185">Reference proteome</keyword>
<dbReference type="Gene3D" id="1.10.238.10">
    <property type="entry name" value="EF-hand"/>
    <property type="match status" value="1"/>
</dbReference>
<keyword evidence="3" id="KW-0808">Transferase</keyword>
<dbReference type="InterPro" id="IPR018247">
    <property type="entry name" value="EF_Hand_1_Ca_BS"/>
</dbReference>
<keyword evidence="6" id="KW-0106">Calcium</keyword>
<comment type="cofactor">
    <cofactor evidence="1">
        <name>Mg(2+)</name>
        <dbReference type="ChEBI" id="CHEBI:18420"/>
    </cofactor>
</comment>
<evidence type="ECO:0000259" key="12">
    <source>
        <dbReference type="PROSITE" id="PS50222"/>
    </source>
</evidence>
<dbReference type="Proteomes" id="UP001189429">
    <property type="component" value="Unassembled WGS sequence"/>
</dbReference>